<name>A0A5E4PQE9_9NEOP</name>
<reference evidence="2 3" key="1">
    <citation type="submission" date="2017-07" db="EMBL/GenBank/DDBJ databases">
        <authorList>
            <person name="Talla V."/>
            <person name="Backstrom N."/>
        </authorList>
    </citation>
    <scope>NUCLEOTIDE SEQUENCE [LARGE SCALE GENOMIC DNA]</scope>
</reference>
<organism evidence="2 3">
    <name type="scientific">Leptidea sinapis</name>
    <dbReference type="NCBI Taxonomy" id="189913"/>
    <lineage>
        <taxon>Eukaryota</taxon>
        <taxon>Metazoa</taxon>
        <taxon>Ecdysozoa</taxon>
        <taxon>Arthropoda</taxon>
        <taxon>Hexapoda</taxon>
        <taxon>Insecta</taxon>
        <taxon>Pterygota</taxon>
        <taxon>Neoptera</taxon>
        <taxon>Endopterygota</taxon>
        <taxon>Lepidoptera</taxon>
        <taxon>Glossata</taxon>
        <taxon>Ditrysia</taxon>
        <taxon>Papilionoidea</taxon>
        <taxon>Pieridae</taxon>
        <taxon>Dismorphiinae</taxon>
        <taxon>Leptidea</taxon>
    </lineage>
</organism>
<dbReference type="AlphaFoldDB" id="A0A5E4PQE9"/>
<feature type="compositionally biased region" description="Basic residues" evidence="1">
    <location>
        <begin position="1"/>
        <end position="10"/>
    </location>
</feature>
<accession>A0A5E4PQE9</accession>
<sequence length="76" mass="8810">MCDRERRRRGAGSPLARSDPSVSPTYSFLFRMVFRRRRAFGSRSVSRIQQAHKTRPEHDTKSGCPLWPCLCSTHQC</sequence>
<gene>
    <name evidence="2" type="ORF">LSINAPIS_LOCUS1112</name>
</gene>
<protein>
    <submittedName>
        <fullName evidence="2">Uncharacterized protein</fullName>
    </submittedName>
</protein>
<evidence type="ECO:0000256" key="1">
    <source>
        <dbReference type="SAM" id="MobiDB-lite"/>
    </source>
</evidence>
<dbReference type="EMBL" id="FZQP02000127">
    <property type="protein sequence ID" value="VVC87527.1"/>
    <property type="molecule type" value="Genomic_DNA"/>
</dbReference>
<proteinExistence type="predicted"/>
<dbReference type="Proteomes" id="UP000324832">
    <property type="component" value="Unassembled WGS sequence"/>
</dbReference>
<evidence type="ECO:0000313" key="2">
    <source>
        <dbReference type="EMBL" id="VVC87527.1"/>
    </source>
</evidence>
<feature type="region of interest" description="Disordered" evidence="1">
    <location>
        <begin position="1"/>
        <end position="22"/>
    </location>
</feature>
<keyword evidence="3" id="KW-1185">Reference proteome</keyword>
<evidence type="ECO:0000313" key="3">
    <source>
        <dbReference type="Proteomes" id="UP000324832"/>
    </source>
</evidence>